<dbReference type="NCBIfam" id="NF033594">
    <property type="entry name" value="transpos_ISNCY_2"/>
    <property type="match status" value="1"/>
</dbReference>
<protein>
    <submittedName>
        <fullName evidence="2">Helix-turn-helix domain-containing protein</fullName>
    </submittedName>
</protein>
<dbReference type="GO" id="GO:0015074">
    <property type="term" value="P:DNA integration"/>
    <property type="evidence" value="ECO:0007669"/>
    <property type="project" value="InterPro"/>
</dbReference>
<dbReference type="InterPro" id="IPR047797">
    <property type="entry name" value="ISNCY_transpos"/>
</dbReference>
<sequence>MNDEELKKLHVINCALEGRLTVSQAANALGLSERRIKQLKKEVKERGVQSIIHGNRGRKPVHTIDSKLAQRIVELKNSYAYQEANFLHFQELLEEYEGIKISYSALYDILRKANIKSPKKHRKTKKHHRRKRKASAGMMLQADGTPHDWFGIGKKYALHGFIDDATGSITGLYMCENECLLGYLEVTRQTLKNFGIPLSLYPDKYSVFFPNPTKKYDLTIDEQLRGVTKAVTQFGRIMDELGIEMFPASSPQAKGRIERLWETLQSRLVTEFRIHNITTIEQANKFLPGYIKKYNKKFAIPVSDQNTSFLPLPENINLNTLLCVKIERTTDNAGVFSINNCKFSVDSREVPPKAKITVLISKNGGMKALYKGKLFKVSGVDYAANEDTMQNGKVLTKGIKQLIDEYFFKNAKAA</sequence>
<dbReference type="InterPro" id="IPR012337">
    <property type="entry name" value="RNaseH-like_sf"/>
</dbReference>
<dbReference type="SUPFAM" id="SSF46689">
    <property type="entry name" value="Homeodomain-like"/>
    <property type="match status" value="1"/>
</dbReference>
<keyword evidence="3" id="KW-1185">Reference proteome</keyword>
<name>A0A1M6KWN2_9FIRM</name>
<dbReference type="AlphaFoldDB" id="A0A1M6KWN2"/>
<dbReference type="EMBL" id="FQZP01000104">
    <property type="protein sequence ID" value="SHJ63310.1"/>
    <property type="molecule type" value="Genomic_DNA"/>
</dbReference>
<evidence type="ECO:0000313" key="3">
    <source>
        <dbReference type="Proteomes" id="UP000324781"/>
    </source>
</evidence>
<dbReference type="Pfam" id="PF13518">
    <property type="entry name" value="HTH_28"/>
    <property type="match status" value="1"/>
</dbReference>
<dbReference type="InterPro" id="IPR036397">
    <property type="entry name" value="RNaseH_sf"/>
</dbReference>
<dbReference type="PANTHER" id="PTHR35004:SF7">
    <property type="entry name" value="INTEGRASE PROTEIN"/>
    <property type="match status" value="1"/>
</dbReference>
<evidence type="ECO:0000313" key="2">
    <source>
        <dbReference type="EMBL" id="SHJ63310.1"/>
    </source>
</evidence>
<organism evidence="2 3">
    <name type="scientific">Thermoclostridium caenicola</name>
    <dbReference type="NCBI Taxonomy" id="659425"/>
    <lineage>
        <taxon>Bacteria</taxon>
        <taxon>Bacillati</taxon>
        <taxon>Bacillota</taxon>
        <taxon>Clostridia</taxon>
        <taxon>Eubacteriales</taxon>
        <taxon>Oscillospiraceae</taxon>
        <taxon>Thermoclostridium</taxon>
    </lineage>
</organism>
<accession>A0A1M6KWN2</accession>
<reference evidence="2 3" key="1">
    <citation type="submission" date="2016-11" db="EMBL/GenBank/DDBJ databases">
        <authorList>
            <person name="Varghese N."/>
            <person name="Submissions S."/>
        </authorList>
    </citation>
    <scope>NUCLEOTIDE SEQUENCE [LARGE SCALE GENOMIC DNA]</scope>
    <source>
        <strain evidence="2 3">DSM 19027</strain>
    </source>
</reference>
<gene>
    <name evidence="2" type="ORF">SAMN05444373_11041</name>
</gene>
<evidence type="ECO:0000259" key="1">
    <source>
        <dbReference type="PROSITE" id="PS50994"/>
    </source>
</evidence>
<dbReference type="InterPro" id="IPR009057">
    <property type="entry name" value="Homeodomain-like_sf"/>
</dbReference>
<dbReference type="SUPFAM" id="SSF53098">
    <property type="entry name" value="Ribonuclease H-like"/>
    <property type="match status" value="1"/>
</dbReference>
<dbReference type="Proteomes" id="UP000324781">
    <property type="component" value="Unassembled WGS sequence"/>
</dbReference>
<dbReference type="InterPro" id="IPR001584">
    <property type="entry name" value="Integrase_cat-core"/>
</dbReference>
<dbReference type="PANTHER" id="PTHR35004">
    <property type="entry name" value="TRANSPOSASE RV3428C-RELATED"/>
    <property type="match status" value="1"/>
</dbReference>
<feature type="domain" description="Integrase catalytic" evidence="1">
    <location>
        <begin position="132"/>
        <end position="319"/>
    </location>
</feature>
<dbReference type="PROSITE" id="PS50994">
    <property type="entry name" value="INTEGRASE"/>
    <property type="match status" value="1"/>
</dbReference>
<dbReference type="Gene3D" id="3.30.420.10">
    <property type="entry name" value="Ribonuclease H-like superfamily/Ribonuclease H"/>
    <property type="match status" value="1"/>
</dbReference>
<dbReference type="RefSeq" id="WP_188118541.1">
    <property type="nucleotide sequence ID" value="NZ_FQZP01000104.1"/>
</dbReference>
<dbReference type="GO" id="GO:0003676">
    <property type="term" value="F:nucleic acid binding"/>
    <property type="evidence" value="ECO:0007669"/>
    <property type="project" value="InterPro"/>
</dbReference>
<dbReference type="InterPro" id="IPR055247">
    <property type="entry name" value="InsJ-like_HTH"/>
</dbReference>
<proteinExistence type="predicted"/>